<keyword evidence="3" id="KW-1185">Reference proteome</keyword>
<name>A0A9X3F685_9BACT</name>
<dbReference type="Pfam" id="PF13566">
    <property type="entry name" value="DUF4130"/>
    <property type="match status" value="1"/>
</dbReference>
<proteinExistence type="predicted"/>
<dbReference type="Proteomes" id="UP001145087">
    <property type="component" value="Unassembled WGS sequence"/>
</dbReference>
<gene>
    <name evidence="2" type="ORF">OU798_13370</name>
</gene>
<feature type="domain" description="DUF4130" evidence="1">
    <location>
        <begin position="84"/>
        <end position="252"/>
    </location>
</feature>
<dbReference type="AlphaFoldDB" id="A0A9X3F685"/>
<evidence type="ECO:0000313" key="3">
    <source>
        <dbReference type="Proteomes" id="UP001145087"/>
    </source>
</evidence>
<evidence type="ECO:0000313" key="2">
    <source>
        <dbReference type="EMBL" id="MCY1721339.1"/>
    </source>
</evidence>
<dbReference type="InterPro" id="IPR023875">
    <property type="entry name" value="DNA_repair_put"/>
</dbReference>
<dbReference type="NCBIfam" id="TIGR03915">
    <property type="entry name" value="SAM_7_link_chp"/>
    <property type="match status" value="1"/>
</dbReference>
<comment type="caution">
    <text evidence="2">The sequence shown here is derived from an EMBL/GenBank/DDBJ whole genome shotgun (WGS) entry which is preliminary data.</text>
</comment>
<accession>A0A9X3F685</accession>
<dbReference type="EMBL" id="JAPOHD010000027">
    <property type="protein sequence ID" value="MCY1721339.1"/>
    <property type="molecule type" value="Genomic_DNA"/>
</dbReference>
<dbReference type="InterPro" id="IPR025404">
    <property type="entry name" value="DUF4130"/>
</dbReference>
<reference evidence="2" key="1">
    <citation type="submission" date="2022-11" db="EMBL/GenBank/DDBJ databases">
        <title>Marilongibacter aestuarii gen. nov., sp. nov., isolated from tidal flat sediment.</title>
        <authorList>
            <person name="Jiayan W."/>
        </authorList>
    </citation>
    <scope>NUCLEOTIDE SEQUENCE</scope>
    <source>
        <strain evidence="2">Z1-6</strain>
    </source>
</reference>
<protein>
    <submittedName>
        <fullName evidence="2">TIGR03915 family putative DNA repair protein</fullName>
    </submittedName>
</protein>
<sequence length="258" mass="31567">MKIYTYDNTFEGLLTCVFECYNRKDFPVDICSRTGEQRYLFVEKIDIETNPQKAERVWKGIQKQLSGKNKQLLFYAFLSEEMGIEMKIYRFLRRLFSGHLNLETDYGDSDVLYLTQTSQKVKKEAMRMLQFVRFQRTKDRMFFCGIEPKYDVVPLILDHYKKRFADQKWLIYDLKRNYGVFYDKDKVEEVEISKKQFNTLTGQVNKQLLDDSEDFYQKLWRSYFKHITIEERKNLRLQRQHMPRRFWRYLPEKQGEKK</sequence>
<evidence type="ECO:0000259" key="1">
    <source>
        <dbReference type="Pfam" id="PF13566"/>
    </source>
</evidence>
<organism evidence="2 3">
    <name type="scientific">Draconibacterium aestuarii</name>
    <dbReference type="NCBI Taxonomy" id="2998507"/>
    <lineage>
        <taxon>Bacteria</taxon>
        <taxon>Pseudomonadati</taxon>
        <taxon>Bacteroidota</taxon>
        <taxon>Bacteroidia</taxon>
        <taxon>Marinilabiliales</taxon>
        <taxon>Prolixibacteraceae</taxon>
        <taxon>Draconibacterium</taxon>
    </lineage>
</organism>
<dbReference type="RefSeq" id="WP_343333670.1">
    <property type="nucleotide sequence ID" value="NZ_JAPOHD010000027.1"/>
</dbReference>